<feature type="compositionally biased region" description="Gly residues" evidence="1">
    <location>
        <begin position="28"/>
        <end position="48"/>
    </location>
</feature>
<protein>
    <submittedName>
        <fullName evidence="3">Uncharacterized protein</fullName>
    </submittedName>
</protein>
<feature type="compositionally biased region" description="Low complexity" evidence="1">
    <location>
        <begin position="49"/>
        <end position="68"/>
    </location>
</feature>
<name>A0A4R0XCA1_9BURK</name>
<feature type="region of interest" description="Disordered" evidence="1">
    <location>
        <begin position="28"/>
        <end position="85"/>
    </location>
</feature>
<evidence type="ECO:0000256" key="2">
    <source>
        <dbReference type="SAM" id="SignalP"/>
    </source>
</evidence>
<evidence type="ECO:0000313" key="3">
    <source>
        <dbReference type="EMBL" id="TCG05310.1"/>
    </source>
</evidence>
<proteinExistence type="predicted"/>
<feature type="chain" id="PRO_5020357520" evidence="2">
    <location>
        <begin position="24"/>
        <end position="115"/>
    </location>
</feature>
<accession>A0A4R0XCA1</accession>
<evidence type="ECO:0000313" key="4">
    <source>
        <dbReference type="Proteomes" id="UP000294200"/>
    </source>
</evidence>
<keyword evidence="4" id="KW-1185">Reference proteome</keyword>
<sequence>MKPVGTYVIASLICTALSGGAYAQGAGGGNGGGGGAAGGSAGQGGTGVGTPNAGNTTGSASGSKGTSTMKHKSHTIKSQSRPASDAGAALAVSPILRCGYLWASRWTAAPARCRP</sequence>
<dbReference type="EMBL" id="MWML01000177">
    <property type="protein sequence ID" value="TCG05310.1"/>
    <property type="molecule type" value="Genomic_DNA"/>
</dbReference>
<dbReference type="Proteomes" id="UP000294200">
    <property type="component" value="Unassembled WGS sequence"/>
</dbReference>
<feature type="signal peptide" evidence="2">
    <location>
        <begin position="1"/>
        <end position="23"/>
    </location>
</feature>
<keyword evidence="2" id="KW-0732">Signal</keyword>
<organism evidence="3 4">
    <name type="scientific">Paraburkholderia steynii</name>
    <dbReference type="NCBI Taxonomy" id="1245441"/>
    <lineage>
        <taxon>Bacteria</taxon>
        <taxon>Pseudomonadati</taxon>
        <taxon>Pseudomonadota</taxon>
        <taxon>Betaproteobacteria</taxon>
        <taxon>Burkholderiales</taxon>
        <taxon>Burkholderiaceae</taxon>
        <taxon>Paraburkholderia</taxon>
    </lineage>
</organism>
<gene>
    <name evidence="3" type="ORF">BZM27_34525</name>
</gene>
<evidence type="ECO:0000256" key="1">
    <source>
        <dbReference type="SAM" id="MobiDB-lite"/>
    </source>
</evidence>
<reference evidence="3 4" key="1">
    <citation type="submission" date="2017-02" db="EMBL/GenBank/DDBJ databases">
        <title>Paraburkholderia sophoroidis sp. nov. and Paraburkholderia steynii sp. nov. rhizobial symbionts of the fynbos legume Hypocalyptus sophoroides.</title>
        <authorList>
            <person name="Steenkamp E.T."/>
            <person name="Beukes C.W."/>
            <person name="Van Zyl E."/>
            <person name="Avontuur J."/>
            <person name="Chan W.Y."/>
            <person name="Hassen A."/>
            <person name="Palmer M."/>
            <person name="Mthombeni L."/>
            <person name="Phalane F."/>
            <person name="Sereme K."/>
            <person name="Venter S.N."/>
        </authorList>
    </citation>
    <scope>NUCLEOTIDE SEQUENCE [LARGE SCALE GENOMIC DNA]</scope>
    <source>
        <strain evidence="3 4">HC1.1ba</strain>
    </source>
</reference>
<comment type="caution">
    <text evidence="3">The sequence shown here is derived from an EMBL/GenBank/DDBJ whole genome shotgun (WGS) entry which is preliminary data.</text>
</comment>
<dbReference type="AlphaFoldDB" id="A0A4R0XCA1"/>